<dbReference type="InterPro" id="IPR024973">
    <property type="entry name" value="ESPR"/>
</dbReference>
<dbReference type="InterPro" id="IPR008619">
    <property type="entry name" value="Filamentous_hemagglutn_rpt"/>
</dbReference>
<dbReference type="InterPro" id="IPR025157">
    <property type="entry name" value="Hemagglutinin_rpt"/>
</dbReference>
<dbReference type="Pfam" id="PF13332">
    <property type="entry name" value="Fil_haemagg_2"/>
    <property type="match status" value="3"/>
</dbReference>
<gene>
    <name evidence="3" type="ORF">KVG91_04400</name>
</gene>
<dbReference type="InterPro" id="IPR011050">
    <property type="entry name" value="Pectin_lyase_fold/virulence"/>
</dbReference>
<feature type="domain" description="Filamentous haemagglutinin FhaB/tRNA nuclease CdiA-like TPS" evidence="2">
    <location>
        <begin position="89"/>
        <end position="209"/>
    </location>
</feature>
<dbReference type="RefSeq" id="WP_169378049.1">
    <property type="nucleotide sequence ID" value="NZ_JAHSTY010000001.1"/>
</dbReference>
<protein>
    <submittedName>
        <fullName evidence="3">Hemagglutinin repeat-containing protein</fullName>
    </submittedName>
</protein>
<dbReference type="SUPFAM" id="SSF51126">
    <property type="entry name" value="Pectin lyase-like"/>
    <property type="match status" value="1"/>
</dbReference>
<dbReference type="Pfam" id="PF05594">
    <property type="entry name" value="Fil_haemagg"/>
    <property type="match status" value="4"/>
</dbReference>
<organism evidence="3 4">
    <name type="scientific">Pseudomonas azadiae</name>
    <dbReference type="NCBI Taxonomy" id="2843612"/>
    <lineage>
        <taxon>Bacteria</taxon>
        <taxon>Pseudomonadati</taxon>
        <taxon>Pseudomonadota</taxon>
        <taxon>Gammaproteobacteria</taxon>
        <taxon>Pseudomonadales</taxon>
        <taxon>Pseudomonadaceae</taxon>
        <taxon>Pseudomonas</taxon>
    </lineage>
</organism>
<dbReference type="SMART" id="SM00912">
    <property type="entry name" value="Haemagg_act"/>
    <property type="match status" value="1"/>
</dbReference>
<dbReference type="InterPro" id="IPR008638">
    <property type="entry name" value="FhaB/CdiA-like_TPS"/>
</dbReference>
<evidence type="ECO:0000259" key="2">
    <source>
        <dbReference type="SMART" id="SM00912"/>
    </source>
</evidence>
<dbReference type="NCBIfam" id="TIGR01901">
    <property type="entry name" value="adhes_NPXG"/>
    <property type="match status" value="1"/>
</dbReference>
<dbReference type="NCBIfam" id="TIGR01731">
    <property type="entry name" value="fil_hemag_20aa"/>
    <property type="match status" value="18"/>
</dbReference>
<evidence type="ECO:0000256" key="1">
    <source>
        <dbReference type="SAM" id="MobiDB-lite"/>
    </source>
</evidence>
<evidence type="ECO:0000313" key="3">
    <source>
        <dbReference type="EMBL" id="MBV4451836.1"/>
    </source>
</evidence>
<dbReference type="EMBL" id="JAHSTY010000001">
    <property type="protein sequence ID" value="MBV4451836.1"/>
    <property type="molecule type" value="Genomic_DNA"/>
</dbReference>
<dbReference type="Pfam" id="PF05860">
    <property type="entry name" value="TPS"/>
    <property type="match status" value="1"/>
</dbReference>
<sequence>MNKHLYRIVFNKARGLMMVVAENVKSACKAPGTMGAVSGAGSVVATFTPLRFALMVGMGWVALVAPAQAQVVADGSAPAGQRPTIGAAGNGAPVVNITAPSGAGVSRNTYSQFDVDKRGVILNNGATNSQTQLGGWIEGNRALANGSARVILNEVNSSNPSQLRGFVEVGGSKAQVVIANPSGIACDGCGFINADRATLTTGRAQFENGLISGYQVSGGKVSINGAGMDSTRADYTEIIARTVEVNAGIWSRDLSIKAGATDNTQSDVPAVAIDVAQLGGMYAGKITLVGNGAGVGVRNAGQIGASAGEVVIGSDGRIENRGQISSATQLTATADKGIDNSGTLFAQTDLHLQTAGDIDNSGIVSAKGNTRVTATGAQSAIRSHAGSALAAGVDSDGKLGDTGSLTLTSAGTLSAKGQNLAAEKLTATAAQVDLSDSTTSAGNVALTSTAGNLDLRRARITAAQALSADASQTLLSDAAQVGAAQITVNALDFSNVAGKWVQTGKTGMRVTVTRNLDNSSGTLASGGRLDVTANALVNSAGLVQSGGLEDLHVTAHERLDNQSGKLLTAAQMYLNGGTLENRGGQITAGGTMDVNAGQLNNSAGTVAAARTLTVNADSILNNGGTLGSVAGDLLLTSRTQPLDNTGGRLESTKALTLNVQGLSNTGGVITGAQLLIDTHGQQLNNNRGTLNASDTLTVDSGVLLNDGGIVQAKSSLLLDTHGQLLSNRNSGSNGGILGQDTVTVRAGQLLNDQGFIGSAKALDVGAQSVSNQAGLLRADGHLLLTAGSVDNSSTQGANQGIKGQSITLDADNLTNRVGSIVSDAVMSVTGRGTLDNTQGVVSAGILLTVADRDLAQKALAVSNEGGTLIAGQALRVDSANYSGSGRALSLGDLTFRLAGDFVNSGLFQANGGLTVETGGRLTNQGTFQAANLLRVNSNTLDNTGSGLISARQVEVNAGGQLDNRGLIDGEITRVNAATVNNLGTGRIYGDHLSIAATTLNNTLEGGAAATVAARNRLDIASQYVNNREHGLIFSAGDLVIGSALDANGNAVGQAQELNNASATVEALGNLGVNARVIRNTNEHFATETAVVSRGVLQEFQLSGSTNRYGPGDVSTYNDEVQHLVTPEGVRDRWNRYDYTREVTETRITQSDPAQMLAGGNLTLIADQVINDKSRIIAGQALNGSIGSMTNTEVDGQRITTDNGTLTNFYRIQRKGRDRQGRSVTTYTPAPLIQQIKLTPTVFTEYAAINGSGTQVGALVLANVTDQTAGTGDLSGVGRTYAVTPISQVQALTQQNATSGVEQIRTGGFNPDLPDSSLFHTHPTSTVGYLVETDPRFANYRQWLSSDYMLQRLNLDPAATQQRLGDGFYEQKLIREQVAQLTGRRFVDGYASDEEQYRGMIDSAVTLADQWKLIPGVALTAAQMAQLTSDIVWLVSKDVTLASGEVRQVLVPQVYVRVREGDVDGSGALMAGRTLNLDVRGDLVNSGSMSGRDGVNISVQNLDNLGGRIQGNDVSLNASRDVNNIGGVIRANSSLAVNAGNDLNVRSISTDSQSDQGTRTALSRVAGLYVSAPAANLIATAGNNINLQGAEVSNTGVGGKTSLVAGNDINLTTVSESYTQANQWDGSNWRKEAGRNEVGSAVKATDDIRLGAGRDVQARGAVVNSEAGAVVVSAVRDINVEASERFDSADEAHKVTGSNGMFSKKTTTTRDTVSQTRAQAATLSGEQAVLQAGNNITLTGSNVVSTSGTVLAAGNDIKVLAATEQLDESHSKDVKKSGMFSGGAIAVTIGSQQQTNKDRSQQTTAAASSLGATDGNVLVSAGGEYRQVGSNVVAPKGDVSIQASEVNILEARNLSSQQQEQRFKQTGVSLTLTSPVVNAVQTAQRMKQASERTDDKRMKTLAALSTAWSASDAYTQVAADPAAMGGINLSISLGTNQSQSKSEQNGNTAAGSTVAAGNDVSIIASGGTRNNDLTVQGSQITAGNDALLQADRNILLVGAENTMEQHSTNKSINGSIGIGISFGGEKNGLSFNASASQSRGNADGNDLVWSNTHVTAGDQVSLISGKDTTLRGAVVSGTTVKADVGGDLNVESLQDTSTFASEQKSMSAGISICIPPVCAGAATASFSSTNTKQKSNFASVIEQSGIRAGDGGFDLNVRGNTDLKGGVIASSDKAIADGKNSLTTGTLTVSDIRNVSEASAKTSGVDLSSDMLDGKLGTAKALLANSLNNASESDSEATDTRSAISAGTLVITNAERQRVVAGMSVDETIADLNRNTEAAHAAVDRLDVAEMGRKVEAEQEIKRELYRQVSLLADEAYRKIFLEKARVYEVMKDENGNAMRDENDKVRYRELSAEEKQHLKPGPDGKVHIANNGIFNDADGAAKYAEQHSSAGTGPQYLIHFEKANNFTSELMIAAYQKNLENDFWGLSNATVQTKEYMVQFGQGGLHIDGHSRGTMTTGNAMESLARDPANVGMLSDTAMNFFGAAYGVQKADTLLGVLQDRSSVTSAEQRENMGLQYQNHNFDPVARAPLVGFNPGTGGNIPEGSNRVWEWLKVFGAEHTAHNCYANGGQQCAKYWTNSPNGQPEFIRVKPQS</sequence>
<dbReference type="InterPro" id="IPR012334">
    <property type="entry name" value="Pectin_lyas_fold"/>
</dbReference>
<name>A0ABS6NUE1_9PSED</name>
<dbReference type="Proteomes" id="UP001048976">
    <property type="component" value="Unassembled WGS sequence"/>
</dbReference>
<reference evidence="3" key="1">
    <citation type="submission" date="2021-06" db="EMBL/GenBank/DDBJ databases">
        <title>Updating the genus Pseudomonas: Description of 43 new species and partition of the Pseudomonas putida group.</title>
        <authorList>
            <person name="Girard L."/>
            <person name="Lood C."/>
            <person name="Vandamme P."/>
            <person name="Rokni-Zadeh H."/>
            <person name="Van Noort V."/>
            <person name="Hofte M."/>
            <person name="Lavigne R."/>
            <person name="De Mot R."/>
        </authorList>
    </citation>
    <scope>NUCLEOTIDE SEQUENCE</scope>
    <source>
        <strain evidence="3">SWRI103</strain>
    </source>
</reference>
<proteinExistence type="predicted"/>
<dbReference type="Pfam" id="PF13018">
    <property type="entry name" value="ESPR"/>
    <property type="match status" value="1"/>
</dbReference>
<comment type="caution">
    <text evidence="3">The sequence shown here is derived from an EMBL/GenBank/DDBJ whole genome shotgun (WGS) entry which is preliminary data.</text>
</comment>
<accession>A0ABS6NUE1</accession>
<keyword evidence="4" id="KW-1185">Reference proteome</keyword>
<feature type="region of interest" description="Disordered" evidence="1">
    <location>
        <begin position="1789"/>
        <end position="1808"/>
    </location>
</feature>
<dbReference type="InterPro" id="IPR010069">
    <property type="entry name" value="CdiA_FHA1_rpt"/>
</dbReference>
<evidence type="ECO:0000313" key="4">
    <source>
        <dbReference type="Proteomes" id="UP001048976"/>
    </source>
</evidence>
<dbReference type="Gene3D" id="2.160.20.10">
    <property type="entry name" value="Single-stranded right-handed beta-helix, Pectin lyase-like"/>
    <property type="match status" value="1"/>
</dbReference>